<dbReference type="EMBL" id="JAUTXU010000012">
    <property type="protein sequence ID" value="KAK3722650.1"/>
    <property type="molecule type" value="Genomic_DNA"/>
</dbReference>
<proteinExistence type="predicted"/>
<evidence type="ECO:0000313" key="1">
    <source>
        <dbReference type="EMBL" id="KAK3722650.1"/>
    </source>
</evidence>
<evidence type="ECO:0000313" key="2">
    <source>
        <dbReference type="Proteomes" id="UP001281147"/>
    </source>
</evidence>
<dbReference type="Proteomes" id="UP001281147">
    <property type="component" value="Unassembled WGS sequence"/>
</dbReference>
<comment type="caution">
    <text evidence="1">The sequence shown here is derived from an EMBL/GenBank/DDBJ whole genome shotgun (WGS) entry which is preliminary data.</text>
</comment>
<sequence length="375" mass="42099">MAWGTILALHAACSNFAGLVAVRTLLGIFESVCQPAFLYMSAMWYKRDEQAETITYWYMMNGGQQIVGGLLAYCFSLIHDAAILAWQALFITYGCLSVLFGLFVLWWLPDSPMRAKCFSEEDKKLMVERVRSNQTGLQNKKFRGYQVWDAFTDVQTWCYCLIQICTTLPTSGLGGFYGIVVAGLGFTVLQTQLLAMVLGAFIIAILLSSTWLVKKTQQNCLIMGLYCIPSIIGTVVLMTVVNTNTGTKAGLLISYYIALSFWAAQTLGMSMLTRNVGGQTKKSIVTAMNFISWAVGNAVGPQVFLEWDSPRYFIAFATHMGCYAVLILVIITLRWHLRRQNRLKDQATGGQIDEAYVHAFEDLTDRENKNFRYIF</sequence>
<name>A0ACC3NUD4_9PEZI</name>
<accession>A0ACC3NUD4</accession>
<keyword evidence="2" id="KW-1185">Reference proteome</keyword>
<organism evidence="1 2">
    <name type="scientific">Vermiconidia calcicola</name>
    <dbReference type="NCBI Taxonomy" id="1690605"/>
    <lineage>
        <taxon>Eukaryota</taxon>
        <taxon>Fungi</taxon>
        <taxon>Dikarya</taxon>
        <taxon>Ascomycota</taxon>
        <taxon>Pezizomycotina</taxon>
        <taxon>Dothideomycetes</taxon>
        <taxon>Dothideomycetidae</taxon>
        <taxon>Mycosphaerellales</taxon>
        <taxon>Extremaceae</taxon>
        <taxon>Vermiconidia</taxon>
    </lineage>
</organism>
<gene>
    <name evidence="1" type="ORF">LTR37_002220</name>
</gene>
<protein>
    <submittedName>
        <fullName evidence="1">Uncharacterized protein</fullName>
    </submittedName>
</protein>
<reference evidence="1" key="1">
    <citation type="submission" date="2023-07" db="EMBL/GenBank/DDBJ databases">
        <title>Black Yeasts Isolated from many extreme environments.</title>
        <authorList>
            <person name="Coleine C."/>
            <person name="Stajich J.E."/>
            <person name="Selbmann L."/>
        </authorList>
    </citation>
    <scope>NUCLEOTIDE SEQUENCE</scope>
    <source>
        <strain evidence="1">CCFEE 5714</strain>
    </source>
</reference>